<dbReference type="EMBL" id="CP001055">
    <property type="protein sequence ID" value="ACC98391.1"/>
    <property type="molecule type" value="Genomic_DNA"/>
</dbReference>
<dbReference type="InterPro" id="IPR001264">
    <property type="entry name" value="Glyco_trans_51"/>
</dbReference>
<dbReference type="Pfam" id="PF00905">
    <property type="entry name" value="Transpeptidase"/>
    <property type="match status" value="1"/>
</dbReference>
<feature type="domain" description="PLD phosphodiesterase" evidence="13">
    <location>
        <begin position="300"/>
        <end position="331"/>
    </location>
</feature>
<comment type="similarity">
    <text evidence="2">In the C-terminal section; belongs to the transpeptidase family.</text>
</comment>
<evidence type="ECO:0000256" key="4">
    <source>
        <dbReference type="ARBA" id="ARBA00022645"/>
    </source>
</evidence>
<dbReference type="GO" id="GO:0009252">
    <property type="term" value="P:peptidoglycan biosynthetic process"/>
    <property type="evidence" value="ECO:0007669"/>
    <property type="project" value="InterPro"/>
</dbReference>
<dbReference type="KEGG" id="emi:Emin_0836"/>
<dbReference type="GO" id="GO:0030288">
    <property type="term" value="C:outer membrane-bounded periplasmic space"/>
    <property type="evidence" value="ECO:0007669"/>
    <property type="project" value="TreeGrafter"/>
</dbReference>
<evidence type="ECO:0000259" key="13">
    <source>
        <dbReference type="PROSITE" id="PS50035"/>
    </source>
</evidence>
<accession>B2KCZ5</accession>
<keyword evidence="12" id="KW-1133">Transmembrane helix</keyword>
<dbReference type="CAZy" id="GT51">
    <property type="family name" value="Glycosyltransferase Family 51"/>
</dbReference>
<dbReference type="AlphaFoldDB" id="B2KCZ5"/>
<evidence type="ECO:0000313" key="14">
    <source>
        <dbReference type="EMBL" id="ACC98391.1"/>
    </source>
</evidence>
<dbReference type="InterPro" id="IPR050396">
    <property type="entry name" value="Glycosyltr_51/Transpeptidase"/>
</dbReference>
<keyword evidence="6" id="KW-0328">Glycosyltransferase</keyword>
<evidence type="ECO:0000256" key="6">
    <source>
        <dbReference type="ARBA" id="ARBA00022676"/>
    </source>
</evidence>
<dbReference type="InterPro" id="IPR012338">
    <property type="entry name" value="Beta-lactam/transpept-like"/>
</dbReference>
<dbReference type="GO" id="GO:0006793">
    <property type="term" value="P:phosphorus metabolic process"/>
    <property type="evidence" value="ECO:0007669"/>
    <property type="project" value="UniProtKB-ARBA"/>
</dbReference>
<dbReference type="InterPro" id="IPR009647">
    <property type="entry name" value="PBP_C"/>
</dbReference>
<dbReference type="InterPro" id="IPR036950">
    <property type="entry name" value="PBP_transglycosylase"/>
</dbReference>
<evidence type="ECO:0000256" key="8">
    <source>
        <dbReference type="ARBA" id="ARBA00022801"/>
    </source>
</evidence>
<evidence type="ECO:0000256" key="9">
    <source>
        <dbReference type="ARBA" id="ARBA00023268"/>
    </source>
</evidence>
<dbReference type="PANTHER" id="PTHR32282">
    <property type="entry name" value="BINDING PROTEIN TRANSPEPTIDASE, PUTATIVE-RELATED"/>
    <property type="match status" value="1"/>
</dbReference>
<keyword evidence="9" id="KW-0511">Multifunctional enzyme</keyword>
<keyword evidence="8" id="KW-0378">Hydrolase</keyword>
<feature type="transmembrane region" description="Helical" evidence="12">
    <location>
        <begin position="9"/>
        <end position="29"/>
    </location>
</feature>
<dbReference type="SUPFAM" id="SSF56601">
    <property type="entry name" value="beta-lactamase/transpeptidase-like"/>
    <property type="match status" value="1"/>
</dbReference>
<dbReference type="STRING" id="445932.Emin_0836"/>
<dbReference type="SUPFAM" id="SSF53955">
    <property type="entry name" value="Lysozyme-like"/>
    <property type="match status" value="1"/>
</dbReference>
<comment type="catalytic activity">
    <reaction evidence="11">
        <text>[GlcNAc-(1-&gt;4)-Mur2Ac(oyl-L-Ala-gamma-D-Glu-L-Lys-D-Ala-D-Ala)](n)-di-trans,octa-cis-undecaprenyl diphosphate + beta-D-GlcNAc-(1-&gt;4)-Mur2Ac(oyl-L-Ala-gamma-D-Glu-L-Lys-D-Ala-D-Ala)-di-trans,octa-cis-undecaprenyl diphosphate = [GlcNAc-(1-&gt;4)-Mur2Ac(oyl-L-Ala-gamma-D-Glu-L-Lys-D-Ala-D-Ala)](n+1)-di-trans,octa-cis-undecaprenyl diphosphate + di-trans,octa-cis-undecaprenyl diphosphate + H(+)</text>
        <dbReference type="Rhea" id="RHEA:23708"/>
        <dbReference type="Rhea" id="RHEA-COMP:9602"/>
        <dbReference type="Rhea" id="RHEA-COMP:9603"/>
        <dbReference type="ChEBI" id="CHEBI:15378"/>
        <dbReference type="ChEBI" id="CHEBI:58405"/>
        <dbReference type="ChEBI" id="CHEBI:60033"/>
        <dbReference type="ChEBI" id="CHEBI:78435"/>
        <dbReference type="EC" id="2.4.99.28"/>
    </reaction>
</comment>
<gene>
    <name evidence="14" type="ordered locus">Emin_0836</name>
</gene>
<dbReference type="HOGENOM" id="CLU_006354_7_1_0"/>
<keyword evidence="12" id="KW-0812">Transmembrane</keyword>
<dbReference type="Pfam" id="PF06832">
    <property type="entry name" value="BiPBP_C"/>
    <property type="match status" value="1"/>
</dbReference>
<keyword evidence="12" id="KW-0472">Membrane</keyword>
<evidence type="ECO:0000256" key="5">
    <source>
        <dbReference type="ARBA" id="ARBA00022670"/>
    </source>
</evidence>
<dbReference type="InterPro" id="IPR011815">
    <property type="entry name" value="PBP_1c"/>
</dbReference>
<evidence type="ECO:0000256" key="11">
    <source>
        <dbReference type="ARBA" id="ARBA00049902"/>
    </source>
</evidence>
<comment type="pathway">
    <text evidence="1">Cell wall biogenesis; peptidoglycan biosynthesis.</text>
</comment>
<comment type="similarity">
    <text evidence="3">In the N-terminal section; belongs to the glycosyltransferase 51 family.</text>
</comment>
<reference evidence="14 15" key="1">
    <citation type="journal article" date="2009" name="Appl. Environ. Microbiol.">
        <title>Genomic analysis of 'Elusimicrobium minutum,' the first cultivated representative of the phylum 'Elusimicrobia' (formerly termite group 1).</title>
        <authorList>
            <person name="Herlemann D.P.R."/>
            <person name="Geissinger O."/>
            <person name="Ikeda-Ohtsubo W."/>
            <person name="Kunin V."/>
            <person name="Sun H."/>
            <person name="Lapidus A."/>
            <person name="Hugenholtz P."/>
            <person name="Brune A."/>
        </authorList>
    </citation>
    <scope>NUCLEOTIDE SEQUENCE [LARGE SCALE GENOMIC DNA]</scope>
    <source>
        <strain evidence="14 15">Pei191</strain>
    </source>
</reference>
<dbReference type="GO" id="GO:0004180">
    <property type="term" value="F:carboxypeptidase activity"/>
    <property type="evidence" value="ECO:0007669"/>
    <property type="project" value="UniProtKB-KW"/>
</dbReference>
<dbReference type="OrthoDB" id="9766909at2"/>
<keyword evidence="4 14" id="KW-0121">Carboxypeptidase</keyword>
<dbReference type="Gene3D" id="1.10.3810.10">
    <property type="entry name" value="Biosynthetic peptidoglycan transglycosylase-like"/>
    <property type="match status" value="1"/>
</dbReference>
<dbReference type="GO" id="GO:0008955">
    <property type="term" value="F:peptidoglycan glycosyltransferase activity"/>
    <property type="evidence" value="ECO:0007669"/>
    <property type="project" value="UniProtKB-EC"/>
</dbReference>
<dbReference type="RefSeq" id="WP_012415006.1">
    <property type="nucleotide sequence ID" value="NC_010644.1"/>
</dbReference>
<protein>
    <recommendedName>
        <fullName evidence="10">peptidoglycan glycosyltransferase</fullName>
        <ecNumber evidence="10">2.4.99.28</ecNumber>
    </recommendedName>
</protein>
<dbReference type="GO" id="GO:0008658">
    <property type="term" value="F:penicillin binding"/>
    <property type="evidence" value="ECO:0007669"/>
    <property type="project" value="InterPro"/>
</dbReference>
<dbReference type="InterPro" id="IPR023346">
    <property type="entry name" value="Lysozyme-like_dom_sf"/>
</dbReference>
<name>B2KCZ5_ELUMP</name>
<evidence type="ECO:0000256" key="1">
    <source>
        <dbReference type="ARBA" id="ARBA00004752"/>
    </source>
</evidence>
<evidence type="ECO:0000256" key="2">
    <source>
        <dbReference type="ARBA" id="ARBA00007090"/>
    </source>
</evidence>
<dbReference type="Gene3D" id="3.40.710.10">
    <property type="entry name" value="DD-peptidase/beta-lactamase superfamily"/>
    <property type="match status" value="1"/>
</dbReference>
<proteinExistence type="inferred from homology"/>
<dbReference type="PROSITE" id="PS50035">
    <property type="entry name" value="PLD"/>
    <property type="match status" value="1"/>
</dbReference>
<dbReference type="EC" id="2.4.99.28" evidence="10"/>
<evidence type="ECO:0000313" key="15">
    <source>
        <dbReference type="Proteomes" id="UP000001029"/>
    </source>
</evidence>
<evidence type="ECO:0000256" key="7">
    <source>
        <dbReference type="ARBA" id="ARBA00022679"/>
    </source>
</evidence>
<evidence type="ECO:0000256" key="12">
    <source>
        <dbReference type="SAM" id="Phobius"/>
    </source>
</evidence>
<dbReference type="Pfam" id="PF00912">
    <property type="entry name" value="Transgly"/>
    <property type="match status" value="1"/>
</dbReference>
<dbReference type="GO" id="GO:0006508">
    <property type="term" value="P:proteolysis"/>
    <property type="evidence" value="ECO:0007669"/>
    <property type="project" value="UniProtKB-KW"/>
</dbReference>
<dbReference type="NCBIfam" id="TIGR02073">
    <property type="entry name" value="PBP_1c"/>
    <property type="match status" value="1"/>
</dbReference>
<keyword evidence="15" id="KW-1185">Reference proteome</keyword>
<organism evidence="14 15">
    <name type="scientific">Elusimicrobium minutum (strain Pei191)</name>
    <dbReference type="NCBI Taxonomy" id="445932"/>
    <lineage>
        <taxon>Bacteria</taxon>
        <taxon>Pseudomonadati</taxon>
        <taxon>Elusimicrobiota</taxon>
        <taxon>Elusimicrobia</taxon>
        <taxon>Elusimicrobiales</taxon>
        <taxon>Elusimicrobiaceae</taxon>
        <taxon>Elusimicrobium</taxon>
    </lineage>
</organism>
<sequence>MKLFNNKKFYYILPSVIILLAAGTFYYFFKKADRVHNYTVSPSVIFYDRNGIPMRTFLSATQTYSKPVSVENVSPWMILALVAVEDKRFFTHPGIDVKAVSRAAWQNLSSGEVVSGASTITQQLVRAIEPRKKNIWSKIKEALTAVTVEKSLDKQQILEQYLNTVEFSNMVQGVEYASNYYFNTSAEGLSLSQAAFLAAMVKSPVKFNPVKNFPAALKRRNSVLQKMASNGFITDEMYDIAIRETIEITAEGRSFSAPHLAEFLLREIKTDDHEIITTIDSSLQKFVSELVPAYVAKLEKNNVTNAAVIVIDNKTGEVLAYLGSADYFDSDTQGQVNGVNALRQPGSALKPFIYALGLENGYTAATVINDEDTFFKGGFRPKNYDETFHGPVSVRNALACSYNVPVVRVAEDMGTQKIIKMLQNAGFDSLNKNSDFYGLGISLGNGEVKLLELARAYMMLANNGVFKDLRFTIRPAVGERRASKRVFGARTAFIISDILSDNNARAAAFGLNSPLNTPFAFAAKTGTSKDYRDNWALGYTPQWTIGVWAGNFDGQPMRKVSGISGAAPLLKDIAVYMHEKYGSTDFIVPQGIERRYICPSSGQLASPRCPHKKAEVFNIDNFPVEICRLHNGANESGDNFEIQFPREGDVFKIDSAIPLNTQKVLFKASGKRPLKWVVNGKQFGSDEHSVWWQLDKGEHTLELYSADGKHQKIKFLVLD</sequence>
<dbReference type="Proteomes" id="UP000001029">
    <property type="component" value="Chromosome"/>
</dbReference>
<dbReference type="PANTHER" id="PTHR32282:SF15">
    <property type="entry name" value="PENICILLIN-BINDING PROTEIN 1C"/>
    <property type="match status" value="1"/>
</dbReference>
<evidence type="ECO:0000256" key="10">
    <source>
        <dbReference type="ARBA" id="ARBA00044770"/>
    </source>
</evidence>
<keyword evidence="5" id="KW-0645">Protease</keyword>
<dbReference type="InterPro" id="IPR001460">
    <property type="entry name" value="PCN-bd_Tpept"/>
</dbReference>
<keyword evidence="7" id="KW-0808">Transferase</keyword>
<dbReference type="InterPro" id="IPR001736">
    <property type="entry name" value="PLipase_D/transphosphatidylase"/>
</dbReference>
<evidence type="ECO:0000256" key="3">
    <source>
        <dbReference type="ARBA" id="ARBA00007739"/>
    </source>
</evidence>